<feature type="region of interest" description="Disordered" evidence="1">
    <location>
        <begin position="1"/>
        <end position="37"/>
    </location>
</feature>
<sequence length="37" mass="3850">MGLVGPDPAWRRPPIPSGGPRPGPHPGGRRGIEVIGR</sequence>
<feature type="compositionally biased region" description="Pro residues" evidence="1">
    <location>
        <begin position="11"/>
        <end position="25"/>
    </location>
</feature>
<accession>A0A6J4UEM9</accession>
<proteinExistence type="predicted"/>
<evidence type="ECO:0000256" key="1">
    <source>
        <dbReference type="SAM" id="MobiDB-lite"/>
    </source>
</evidence>
<name>A0A6J4UEM9_9BACT</name>
<organism evidence="2">
    <name type="scientific">uncultured Thermomicrobiales bacterium</name>
    <dbReference type="NCBI Taxonomy" id="1645740"/>
    <lineage>
        <taxon>Bacteria</taxon>
        <taxon>Pseudomonadati</taxon>
        <taxon>Thermomicrobiota</taxon>
        <taxon>Thermomicrobia</taxon>
        <taxon>Thermomicrobiales</taxon>
        <taxon>environmental samples</taxon>
    </lineage>
</organism>
<reference evidence="2" key="1">
    <citation type="submission" date="2020-02" db="EMBL/GenBank/DDBJ databases">
        <authorList>
            <person name="Meier V. D."/>
        </authorList>
    </citation>
    <scope>NUCLEOTIDE SEQUENCE</scope>
    <source>
        <strain evidence="2">AVDCRST_MAG88</strain>
    </source>
</reference>
<evidence type="ECO:0000313" key="2">
    <source>
        <dbReference type="EMBL" id="CAA9546327.1"/>
    </source>
</evidence>
<dbReference type="EMBL" id="CADCWM010000146">
    <property type="protein sequence ID" value="CAA9546327.1"/>
    <property type="molecule type" value="Genomic_DNA"/>
</dbReference>
<protein>
    <submittedName>
        <fullName evidence="2">Uncharacterized protein</fullName>
    </submittedName>
</protein>
<gene>
    <name evidence="2" type="ORF">AVDCRST_MAG88-436</name>
</gene>
<dbReference type="AlphaFoldDB" id="A0A6J4UEM9"/>